<protein>
    <submittedName>
        <fullName evidence="1">Uncharacterized protein</fullName>
    </submittedName>
</protein>
<reference evidence="1 2" key="1">
    <citation type="journal article" date="2015" name="Genome Announc.">
        <title>Genome sequencing of 18 francisella strains to aid in assay development and testing.</title>
        <authorList>
            <person name="Johnson S.L."/>
            <person name="Daligault H.E."/>
            <person name="Davenport K.W."/>
            <person name="Coyne S.R."/>
            <person name="Frey K.G."/>
            <person name="Koroleva G.I."/>
            <person name="Broomall S.M."/>
            <person name="Bishop-Lilly K.A."/>
            <person name="Bruce D.C."/>
            <person name="Chertkov O."/>
            <person name="Freitas T."/>
            <person name="Jaissle J."/>
            <person name="Ladner J.T."/>
            <person name="Rosenzweig C.N."/>
            <person name="Gibbons H.S."/>
            <person name="Palacios G.F."/>
            <person name="Redden C.L."/>
            <person name="Xu Y."/>
            <person name="Minogue T.D."/>
            <person name="Chain P.S."/>
        </authorList>
    </citation>
    <scope>NUCLEOTIDE SEQUENCE [LARGE SCALE GENOMIC DNA]</scope>
    <source>
        <strain evidence="1 2">GA01-2794</strain>
    </source>
</reference>
<dbReference type="KEGG" id="fpz:LA55_1776"/>
<gene>
    <name evidence="1" type="ORF">LA55_1776</name>
</gene>
<dbReference type="Proteomes" id="UP000031830">
    <property type="component" value="Chromosome"/>
</dbReference>
<name>A0A0B6CUM8_9GAMM</name>
<dbReference type="AlphaFoldDB" id="A0A0B6CUM8"/>
<evidence type="ECO:0000313" key="1">
    <source>
        <dbReference type="EMBL" id="AJI54209.1"/>
    </source>
</evidence>
<sequence length="65" mass="7628">MSKLIENIAEFAHKNHISEETVKELITHFTNDAEKIQKFILEKTECIFDANIRDLELKEALKNLK</sequence>
<proteinExistence type="predicted"/>
<organism evidence="1 2">
    <name type="scientific">Francisella philomiragia</name>
    <dbReference type="NCBI Taxonomy" id="28110"/>
    <lineage>
        <taxon>Bacteria</taxon>
        <taxon>Pseudomonadati</taxon>
        <taxon>Pseudomonadota</taxon>
        <taxon>Gammaproteobacteria</taxon>
        <taxon>Thiotrichales</taxon>
        <taxon>Francisellaceae</taxon>
        <taxon>Francisella</taxon>
    </lineage>
</organism>
<evidence type="ECO:0000313" key="2">
    <source>
        <dbReference type="Proteomes" id="UP000031830"/>
    </source>
</evidence>
<dbReference type="STRING" id="28110.KU46_212"/>
<accession>A0A0B6CUM8</accession>
<dbReference type="OrthoDB" id="9878332at2"/>
<dbReference type="EMBL" id="CP009440">
    <property type="protein sequence ID" value="AJI54209.1"/>
    <property type="molecule type" value="Genomic_DNA"/>
</dbReference>
<dbReference type="RefSeq" id="WP_044527160.1">
    <property type="nucleotide sequence ID" value="NZ_CP009440.1"/>
</dbReference>